<dbReference type="GO" id="GO:0006139">
    <property type="term" value="P:nucleobase-containing compound metabolic process"/>
    <property type="evidence" value="ECO:0007669"/>
    <property type="project" value="InterPro"/>
</dbReference>
<evidence type="ECO:0000313" key="4">
    <source>
        <dbReference type="EMBL" id="KNC32274.1"/>
    </source>
</evidence>
<dbReference type="SUPFAM" id="SSF52540">
    <property type="entry name" value="P-loop containing nucleoside triphosphate hydrolases"/>
    <property type="match status" value="1"/>
</dbReference>
<dbReference type="Gene3D" id="3.40.50.300">
    <property type="entry name" value="P-loop containing nucleotide triphosphate hydrolases"/>
    <property type="match status" value="1"/>
</dbReference>
<dbReference type="OMA" id="RMARMRI"/>
<dbReference type="EMBL" id="JRES01000325">
    <property type="protein sequence ID" value="KNC32274.1"/>
    <property type="molecule type" value="Genomic_DNA"/>
</dbReference>
<proteinExistence type="predicted"/>
<gene>
    <name evidence="4" type="ORF">FF38_01818</name>
</gene>
<evidence type="ECO:0000256" key="1">
    <source>
        <dbReference type="ARBA" id="ARBA00022679"/>
    </source>
</evidence>
<protein>
    <recommendedName>
        <fullName evidence="6">Adenylate kinase 8</fullName>
    </recommendedName>
</protein>
<dbReference type="GO" id="GO:0005524">
    <property type="term" value="F:ATP binding"/>
    <property type="evidence" value="ECO:0007669"/>
    <property type="project" value="InterPro"/>
</dbReference>
<sequence length="287" mass="33797">MALLNKNELNLTEYAAETMVYFERHKLIEITKKILVECALIRPQDAQEWIGRNIKRIANEIYQDCLNGGKNGVIKSLHLSTNYLYRIMLFGRPGSGRKTQAYNLVSKYNLVLIDAEMLIYQHLRGDDNRPYDTLDRELQRAFYYNNCAAKSKALLNIITQRVLEKDCLNRGWILLNFPHTLQDFKDILENFKLPPNKMVYLKCPETLCMRRLINMPNLGKPSHTCSYYEQEMRFFNKYEDEILNYLLKRHETIVVDAQASSEQVKMFLLSSIIQTPYLMGFKRNTRD</sequence>
<evidence type="ECO:0000313" key="5">
    <source>
        <dbReference type="Proteomes" id="UP000037069"/>
    </source>
</evidence>
<reference evidence="4 5" key="1">
    <citation type="journal article" date="2015" name="Nat. Commun.">
        <title>Lucilia cuprina genome unlocks parasitic fly biology to underpin future interventions.</title>
        <authorList>
            <person name="Anstead C.A."/>
            <person name="Korhonen P.K."/>
            <person name="Young N.D."/>
            <person name="Hall R.S."/>
            <person name="Jex A.R."/>
            <person name="Murali S.C."/>
            <person name="Hughes D.S."/>
            <person name="Lee S.F."/>
            <person name="Perry T."/>
            <person name="Stroehlein A.J."/>
            <person name="Ansell B.R."/>
            <person name="Breugelmans B."/>
            <person name="Hofmann A."/>
            <person name="Qu J."/>
            <person name="Dugan S."/>
            <person name="Lee S.L."/>
            <person name="Chao H."/>
            <person name="Dinh H."/>
            <person name="Han Y."/>
            <person name="Doddapaneni H.V."/>
            <person name="Worley K.C."/>
            <person name="Muzny D.M."/>
            <person name="Ioannidis P."/>
            <person name="Waterhouse R.M."/>
            <person name="Zdobnov E.M."/>
            <person name="James P.J."/>
            <person name="Bagnall N.H."/>
            <person name="Kotze A.C."/>
            <person name="Gibbs R.A."/>
            <person name="Richards S."/>
            <person name="Batterham P."/>
            <person name="Gasser R.B."/>
        </authorList>
    </citation>
    <scope>NUCLEOTIDE SEQUENCE [LARGE SCALE GENOMIC DNA]</scope>
    <source>
        <strain evidence="4 5">LS</strain>
        <tissue evidence="4">Full body</tissue>
    </source>
</reference>
<keyword evidence="2" id="KW-0547">Nucleotide-binding</keyword>
<dbReference type="GO" id="GO:0019205">
    <property type="term" value="F:nucleobase-containing compound kinase activity"/>
    <property type="evidence" value="ECO:0007669"/>
    <property type="project" value="InterPro"/>
</dbReference>
<keyword evidence="3" id="KW-0418">Kinase</keyword>
<accession>A0A0L0CLF2</accession>
<evidence type="ECO:0000256" key="3">
    <source>
        <dbReference type="ARBA" id="ARBA00022777"/>
    </source>
</evidence>
<dbReference type="OrthoDB" id="522106at2759"/>
<evidence type="ECO:0008006" key="6">
    <source>
        <dbReference type="Google" id="ProtNLM"/>
    </source>
</evidence>
<name>A0A0L0CLF2_LUCCU</name>
<dbReference type="Pfam" id="PF00406">
    <property type="entry name" value="ADK"/>
    <property type="match status" value="1"/>
</dbReference>
<dbReference type="PANTHER" id="PTHR23359">
    <property type="entry name" value="NUCLEOTIDE KINASE"/>
    <property type="match status" value="1"/>
</dbReference>
<dbReference type="InterPro" id="IPR000850">
    <property type="entry name" value="Adenylat/UMP-CMP_kin"/>
</dbReference>
<organism evidence="4 5">
    <name type="scientific">Lucilia cuprina</name>
    <name type="common">Green bottle fly</name>
    <name type="synonym">Australian sheep blowfly</name>
    <dbReference type="NCBI Taxonomy" id="7375"/>
    <lineage>
        <taxon>Eukaryota</taxon>
        <taxon>Metazoa</taxon>
        <taxon>Ecdysozoa</taxon>
        <taxon>Arthropoda</taxon>
        <taxon>Hexapoda</taxon>
        <taxon>Insecta</taxon>
        <taxon>Pterygota</taxon>
        <taxon>Neoptera</taxon>
        <taxon>Endopterygota</taxon>
        <taxon>Diptera</taxon>
        <taxon>Brachycera</taxon>
        <taxon>Muscomorpha</taxon>
        <taxon>Oestroidea</taxon>
        <taxon>Calliphoridae</taxon>
        <taxon>Luciliinae</taxon>
        <taxon>Lucilia</taxon>
    </lineage>
</organism>
<keyword evidence="5" id="KW-1185">Reference proteome</keyword>
<keyword evidence="1" id="KW-0808">Transferase</keyword>
<dbReference type="Proteomes" id="UP000037069">
    <property type="component" value="Unassembled WGS sequence"/>
</dbReference>
<evidence type="ECO:0000256" key="2">
    <source>
        <dbReference type="ARBA" id="ARBA00022741"/>
    </source>
</evidence>
<dbReference type="AlphaFoldDB" id="A0A0L0CLF2"/>
<comment type="caution">
    <text evidence="4">The sequence shown here is derived from an EMBL/GenBank/DDBJ whole genome shotgun (WGS) entry which is preliminary data.</text>
</comment>
<dbReference type="InterPro" id="IPR027417">
    <property type="entry name" value="P-loop_NTPase"/>
</dbReference>